<dbReference type="GO" id="GO:0022857">
    <property type="term" value="F:transmembrane transporter activity"/>
    <property type="evidence" value="ECO:0007669"/>
    <property type="project" value="InterPro"/>
</dbReference>
<evidence type="ECO:0000256" key="2">
    <source>
        <dbReference type="ARBA" id="ARBA00006727"/>
    </source>
</evidence>
<dbReference type="InterPro" id="IPR050327">
    <property type="entry name" value="Proton-linked_MCT"/>
</dbReference>
<dbReference type="AlphaFoldDB" id="A0A9P8T020"/>
<feature type="transmembrane region" description="Helical" evidence="4">
    <location>
        <begin position="422"/>
        <end position="440"/>
    </location>
</feature>
<dbReference type="PANTHER" id="PTHR11360">
    <property type="entry name" value="MONOCARBOXYLATE TRANSPORTER"/>
    <property type="match status" value="1"/>
</dbReference>
<dbReference type="InterPro" id="IPR036259">
    <property type="entry name" value="MFS_trans_sf"/>
</dbReference>
<evidence type="ECO:0008006" key="7">
    <source>
        <dbReference type="Google" id="ProtNLM"/>
    </source>
</evidence>
<feature type="transmembrane region" description="Helical" evidence="4">
    <location>
        <begin position="157"/>
        <end position="178"/>
    </location>
</feature>
<evidence type="ECO:0000313" key="6">
    <source>
        <dbReference type="Proteomes" id="UP000769157"/>
    </source>
</evidence>
<name>A0A9P8T020_9ASCO</name>
<gene>
    <name evidence="5" type="ORF">OGAPHI_006700</name>
</gene>
<sequence length="566" mass="62082">MDTSSLSSLDSDTPQGLEAAQRADSVRAVSRAATVTRTRTVTSLASTVSRGVRSARQYVEQARLDDLQTPREALQGCDTVDLEDAIRIATNRSERAGPEAQLAPRDERPDLPPLDQGYSWAICGAVFTMMLATWGANGCYGVFLNFWLQNDTFSGSSATDFALIGSLVLALAQALAPLAQMASAIFGKKVVMLSGVVLQSAGYLLASFSKKLWQLYLTQGVLVGFGFALVFNPAIVIFPQWFDKRRGLASGIIVSASGIAGVAFSLGSQQIINQTGSPAWAQRMLAIFSVVANTAAAFVLKYRVPSQRLRTRHEIITRFNVLFNVKVVKLPQVHLLTLWFVLVLSCYIMALFSLSAFSTFVGLTSTQGSHVTAIFNGCQAIGRFMIGISADYVGRVNLAVVLTFNMVVLIFAMWINAMTAPVVFAYAVLSGLTFGVASTLNQPLLADSVAPELFPSAWSFQNFWMGVFTVFCEVVALKLRDMSLDRPFIKAQIFCGCFAFAGFCSIVPIREWKIRKMLYARQEALEEVLDQQKDSQEFEKRRETYEALLQRGAGAYLARLFYPVRA</sequence>
<keyword evidence="4" id="KW-0472">Membrane</keyword>
<evidence type="ECO:0000313" key="5">
    <source>
        <dbReference type="EMBL" id="KAH3661293.1"/>
    </source>
</evidence>
<comment type="caution">
    <text evidence="5">The sequence shown here is derived from an EMBL/GenBank/DDBJ whole genome shotgun (WGS) entry which is preliminary data.</text>
</comment>
<dbReference type="Gene3D" id="1.20.1250.20">
    <property type="entry name" value="MFS general substrate transporter like domains"/>
    <property type="match status" value="2"/>
</dbReference>
<keyword evidence="6" id="KW-1185">Reference proteome</keyword>
<reference evidence="5" key="1">
    <citation type="journal article" date="2021" name="Open Biol.">
        <title>Shared evolutionary footprints suggest mitochondrial oxidative damage underlies multiple complex I losses in fungi.</title>
        <authorList>
            <person name="Schikora-Tamarit M.A."/>
            <person name="Marcet-Houben M."/>
            <person name="Nosek J."/>
            <person name="Gabaldon T."/>
        </authorList>
    </citation>
    <scope>NUCLEOTIDE SEQUENCE</scope>
    <source>
        <strain evidence="5">CBS6075</strain>
    </source>
</reference>
<keyword evidence="4" id="KW-1133">Transmembrane helix</keyword>
<dbReference type="PANTHER" id="PTHR11360:SF315">
    <property type="entry name" value="TRANSPORTER MCH2-RELATED"/>
    <property type="match status" value="1"/>
</dbReference>
<feature type="transmembrane region" description="Helical" evidence="4">
    <location>
        <begin position="280"/>
        <end position="300"/>
    </location>
</feature>
<feature type="transmembrane region" description="Helical" evidence="4">
    <location>
        <begin position="392"/>
        <end position="415"/>
    </location>
</feature>
<comment type="similarity">
    <text evidence="2">Belongs to the major facilitator superfamily. Monocarboxylate porter (TC 2.A.1.13) family.</text>
</comment>
<dbReference type="GeneID" id="70238664"/>
<dbReference type="Pfam" id="PF07690">
    <property type="entry name" value="MFS_1"/>
    <property type="match status" value="1"/>
</dbReference>
<feature type="compositionally biased region" description="Low complexity" evidence="3">
    <location>
        <begin position="1"/>
        <end position="13"/>
    </location>
</feature>
<evidence type="ECO:0000256" key="1">
    <source>
        <dbReference type="ARBA" id="ARBA00004141"/>
    </source>
</evidence>
<feature type="transmembrane region" description="Helical" evidence="4">
    <location>
        <begin position="118"/>
        <end position="137"/>
    </location>
</feature>
<feature type="region of interest" description="Disordered" evidence="3">
    <location>
        <begin position="1"/>
        <end position="24"/>
    </location>
</feature>
<dbReference type="OrthoDB" id="2213137at2759"/>
<evidence type="ECO:0000256" key="4">
    <source>
        <dbReference type="SAM" id="Phobius"/>
    </source>
</evidence>
<proteinExistence type="inferred from homology"/>
<dbReference type="Proteomes" id="UP000769157">
    <property type="component" value="Unassembled WGS sequence"/>
</dbReference>
<comment type="subcellular location">
    <subcellularLocation>
        <location evidence="1">Membrane</location>
        <topology evidence="1">Multi-pass membrane protein</topology>
    </subcellularLocation>
</comment>
<feature type="transmembrane region" description="Helical" evidence="4">
    <location>
        <begin position="215"/>
        <end position="236"/>
    </location>
</feature>
<keyword evidence="4" id="KW-0812">Transmembrane</keyword>
<dbReference type="GO" id="GO:0016020">
    <property type="term" value="C:membrane"/>
    <property type="evidence" value="ECO:0007669"/>
    <property type="project" value="UniProtKB-SubCell"/>
</dbReference>
<feature type="transmembrane region" description="Helical" evidence="4">
    <location>
        <begin position="336"/>
        <end position="357"/>
    </location>
</feature>
<evidence type="ECO:0000256" key="3">
    <source>
        <dbReference type="SAM" id="MobiDB-lite"/>
    </source>
</evidence>
<dbReference type="SUPFAM" id="SSF103473">
    <property type="entry name" value="MFS general substrate transporter"/>
    <property type="match status" value="1"/>
</dbReference>
<protein>
    <recommendedName>
        <fullName evidence="7">Monocarboxylate transporter</fullName>
    </recommendedName>
</protein>
<accession>A0A9P8T020</accession>
<dbReference type="EMBL" id="JAEUBE010000487">
    <property type="protein sequence ID" value="KAH3661293.1"/>
    <property type="molecule type" value="Genomic_DNA"/>
</dbReference>
<feature type="transmembrane region" description="Helical" evidence="4">
    <location>
        <begin position="491"/>
        <end position="509"/>
    </location>
</feature>
<feature type="transmembrane region" description="Helical" evidence="4">
    <location>
        <begin position="248"/>
        <end position="268"/>
    </location>
</feature>
<organism evidence="5 6">
    <name type="scientific">Ogataea philodendri</name>
    <dbReference type="NCBI Taxonomy" id="1378263"/>
    <lineage>
        <taxon>Eukaryota</taxon>
        <taxon>Fungi</taxon>
        <taxon>Dikarya</taxon>
        <taxon>Ascomycota</taxon>
        <taxon>Saccharomycotina</taxon>
        <taxon>Pichiomycetes</taxon>
        <taxon>Pichiales</taxon>
        <taxon>Pichiaceae</taxon>
        <taxon>Ogataea</taxon>
    </lineage>
</organism>
<reference evidence="5" key="2">
    <citation type="submission" date="2021-01" db="EMBL/GenBank/DDBJ databases">
        <authorList>
            <person name="Schikora-Tamarit M.A."/>
        </authorList>
    </citation>
    <scope>NUCLEOTIDE SEQUENCE</scope>
    <source>
        <strain evidence="5">CBS6075</strain>
    </source>
</reference>
<dbReference type="RefSeq" id="XP_046058417.1">
    <property type="nucleotide sequence ID" value="XM_046208014.1"/>
</dbReference>
<dbReference type="InterPro" id="IPR011701">
    <property type="entry name" value="MFS"/>
</dbReference>